<evidence type="ECO:0000256" key="1">
    <source>
        <dbReference type="SAM" id="MobiDB-lite"/>
    </source>
</evidence>
<dbReference type="InterPro" id="IPR013783">
    <property type="entry name" value="Ig-like_fold"/>
</dbReference>
<dbReference type="SMART" id="SM00409">
    <property type="entry name" value="IG"/>
    <property type="match status" value="1"/>
</dbReference>
<dbReference type="SUPFAM" id="SSF48726">
    <property type="entry name" value="Immunoglobulin"/>
    <property type="match status" value="2"/>
</dbReference>
<evidence type="ECO:0000313" key="4">
    <source>
        <dbReference type="Proteomes" id="UP000694549"/>
    </source>
</evidence>
<dbReference type="Gene3D" id="2.60.40.10">
    <property type="entry name" value="Immunoglobulins"/>
    <property type="match status" value="2"/>
</dbReference>
<organism evidence="3 4">
    <name type="scientific">Anas zonorhyncha</name>
    <name type="common">Eastern spot-billed duck</name>
    <dbReference type="NCBI Taxonomy" id="75864"/>
    <lineage>
        <taxon>Eukaryota</taxon>
        <taxon>Metazoa</taxon>
        <taxon>Chordata</taxon>
        <taxon>Craniata</taxon>
        <taxon>Vertebrata</taxon>
        <taxon>Euteleostomi</taxon>
        <taxon>Archelosauria</taxon>
        <taxon>Archosauria</taxon>
        <taxon>Dinosauria</taxon>
        <taxon>Saurischia</taxon>
        <taxon>Theropoda</taxon>
        <taxon>Coelurosauria</taxon>
        <taxon>Aves</taxon>
        <taxon>Neognathae</taxon>
        <taxon>Galloanserae</taxon>
        <taxon>Anseriformes</taxon>
        <taxon>Anatidae</taxon>
        <taxon>Anatinae</taxon>
        <taxon>Anas</taxon>
    </lineage>
</organism>
<dbReference type="InterPro" id="IPR007110">
    <property type="entry name" value="Ig-like_dom"/>
</dbReference>
<dbReference type="Ensembl" id="ENSAZOT00000010178.1">
    <property type="protein sequence ID" value="ENSAZOP00000009531.1"/>
    <property type="gene ID" value="ENSAZOG00000006062.1"/>
</dbReference>
<dbReference type="PANTHER" id="PTHR23267">
    <property type="entry name" value="IMMUNOGLOBULIN LIGHT CHAIN"/>
    <property type="match status" value="1"/>
</dbReference>
<dbReference type="PROSITE" id="PS50835">
    <property type="entry name" value="IG_LIKE"/>
    <property type="match status" value="2"/>
</dbReference>
<feature type="domain" description="Ig-like" evidence="2">
    <location>
        <begin position="137"/>
        <end position="249"/>
    </location>
</feature>
<keyword evidence="4" id="KW-1185">Reference proteome</keyword>
<reference evidence="3" key="2">
    <citation type="submission" date="2025-09" db="UniProtKB">
        <authorList>
            <consortium name="Ensembl"/>
        </authorList>
    </citation>
    <scope>IDENTIFICATION</scope>
</reference>
<proteinExistence type="predicted"/>
<feature type="domain" description="Ig-like" evidence="2">
    <location>
        <begin position="299"/>
        <end position="398"/>
    </location>
</feature>
<evidence type="ECO:0000313" key="3">
    <source>
        <dbReference type="Ensembl" id="ENSAZOP00000009531.1"/>
    </source>
</evidence>
<dbReference type="InterPro" id="IPR036179">
    <property type="entry name" value="Ig-like_dom_sf"/>
</dbReference>
<feature type="region of interest" description="Disordered" evidence="1">
    <location>
        <begin position="63"/>
        <end position="117"/>
    </location>
</feature>
<dbReference type="InterPro" id="IPR050150">
    <property type="entry name" value="IgV_Light_Chain"/>
</dbReference>
<dbReference type="SMART" id="SM00406">
    <property type="entry name" value="IGv"/>
    <property type="match status" value="2"/>
</dbReference>
<dbReference type="InterPro" id="IPR003599">
    <property type="entry name" value="Ig_sub"/>
</dbReference>
<accession>A0A8B9UH70</accession>
<dbReference type="Pfam" id="PF07686">
    <property type="entry name" value="V-set"/>
    <property type="match status" value="1"/>
</dbReference>
<sequence length="417" mass="43212">MLPMAVLWQGLVLPAQHGHRLLAVWSPSPLHSSSPRLFGLVATGAGAGAPCAPLLGLGAATCPQHEAGDNPPVPAVEGPGGEEGSEEWDVAESAGPHLHGGAVLRPGGGLRGSRGPWHSPVGVGTRSWWDLAMAWAPLLLAVLAHTSGSLVQAALTQPASKSVNPGDTVQITCSGSSNYYGWYQQKTPGSAPVTVIYRDSNRPSGIPSRFSGSASGSTATLTITGVQAEDEAVYYCGSYDSSASADTVTQCNGEVIQKPPAITGAAGSLLSLQMVAQVPVSLLPLQLCAASGCTWSLCPALPQNPRIVPIPQGPEITMQITCFRSSYSYGWYQQKTPGSAPVTVISRDSNRPSGIPSWFSGSASDYAATLTITGVQTDNETISYCGSYNSSASADTVTQQWGSDAKTSCHCRSSWLS</sequence>
<dbReference type="Proteomes" id="UP000694549">
    <property type="component" value="Unplaced"/>
</dbReference>
<dbReference type="InterPro" id="IPR013106">
    <property type="entry name" value="Ig_V-set"/>
</dbReference>
<dbReference type="AlphaFoldDB" id="A0A8B9UH70"/>
<evidence type="ECO:0000259" key="2">
    <source>
        <dbReference type="PROSITE" id="PS50835"/>
    </source>
</evidence>
<reference evidence="3" key="1">
    <citation type="submission" date="2025-08" db="UniProtKB">
        <authorList>
            <consortium name="Ensembl"/>
        </authorList>
    </citation>
    <scope>IDENTIFICATION</scope>
</reference>
<protein>
    <recommendedName>
        <fullName evidence="2">Ig-like domain-containing protein</fullName>
    </recommendedName>
</protein>
<name>A0A8B9UH70_9AVES</name>